<accession>A0A5A9NMA0</accession>
<dbReference type="AlphaFoldDB" id="A0A5A9NMA0"/>
<dbReference type="EMBL" id="SOYY01000016">
    <property type="protein sequence ID" value="KAA0709996.1"/>
    <property type="molecule type" value="Genomic_DNA"/>
</dbReference>
<dbReference type="GO" id="GO:0005737">
    <property type="term" value="C:cytoplasm"/>
    <property type="evidence" value="ECO:0007669"/>
    <property type="project" value="UniProtKB-SubCell"/>
</dbReference>
<reference evidence="5 6" key="1">
    <citation type="journal article" date="2019" name="Mol. Ecol. Resour.">
        <title>Chromosome-level genome assembly of Triplophysa tibetana, a fish adapted to the harsh high-altitude environment of the Tibetan Plateau.</title>
        <authorList>
            <person name="Yang X."/>
            <person name="Liu H."/>
            <person name="Ma Z."/>
            <person name="Zou Y."/>
            <person name="Zou M."/>
            <person name="Mao Y."/>
            <person name="Li X."/>
            <person name="Wang H."/>
            <person name="Chen T."/>
            <person name="Wang W."/>
            <person name="Yang R."/>
        </authorList>
    </citation>
    <scope>NUCLEOTIDE SEQUENCE [LARGE SCALE GENOMIC DNA]</scope>
    <source>
        <strain evidence="5">TTIB1903HZAU</strain>
        <tissue evidence="5">Muscle</tissue>
    </source>
</reference>
<dbReference type="GO" id="GO:0001939">
    <property type="term" value="C:female pronucleus"/>
    <property type="evidence" value="ECO:0007669"/>
    <property type="project" value="TreeGrafter"/>
</dbReference>
<comment type="subcellular location">
    <subcellularLocation>
        <location evidence="2">Cytoplasm</location>
    </subcellularLocation>
    <subcellularLocation>
        <location evidence="1">Nucleus</location>
    </subcellularLocation>
</comment>
<dbReference type="GO" id="GO:0044727">
    <property type="term" value="P:epigenetic programing of male pronucleus"/>
    <property type="evidence" value="ECO:0007669"/>
    <property type="project" value="TreeGrafter"/>
</dbReference>
<gene>
    <name evidence="5" type="ORF">E1301_Tti018111</name>
</gene>
<evidence type="ECO:0000256" key="1">
    <source>
        <dbReference type="ARBA" id="ARBA00004123"/>
    </source>
</evidence>
<dbReference type="PANTHER" id="PTHR35678:SF1">
    <property type="entry name" value="PROTEIN STPG4"/>
    <property type="match status" value="1"/>
</dbReference>
<evidence type="ECO:0000256" key="2">
    <source>
        <dbReference type="ARBA" id="ARBA00004496"/>
    </source>
</evidence>
<dbReference type="Proteomes" id="UP000324632">
    <property type="component" value="Chromosome 16"/>
</dbReference>
<evidence type="ECO:0000313" key="6">
    <source>
        <dbReference type="Proteomes" id="UP000324632"/>
    </source>
</evidence>
<evidence type="ECO:0000256" key="4">
    <source>
        <dbReference type="ARBA" id="ARBA00023242"/>
    </source>
</evidence>
<dbReference type="GO" id="GO:0001940">
    <property type="term" value="C:male pronucleus"/>
    <property type="evidence" value="ECO:0007669"/>
    <property type="project" value="TreeGrafter"/>
</dbReference>
<sequence length="197" mass="21715">MTVFTYVDVNLKCFCVKAGRVPRNVRRGNPGPNAYNLQTSLLHQHDFNRGESRTFRLPIAVKRETPKIQNPAPNQYHVSYSVVDRDSTVSARCAFLSKTKRSRSFLDNCKGPSPYPPLPGPGHYDIIKYSGPVKQPVSSAAFLSGTHRGTQESTEQQIPGPALCVDLQQLDTTEVILGGLRNNCDAALDPHPRGSLL</sequence>
<dbReference type="GO" id="GO:0042393">
    <property type="term" value="F:histone binding"/>
    <property type="evidence" value="ECO:0007669"/>
    <property type="project" value="TreeGrafter"/>
</dbReference>
<proteinExistence type="predicted"/>
<evidence type="ECO:0000313" key="5">
    <source>
        <dbReference type="EMBL" id="KAA0709996.1"/>
    </source>
</evidence>
<dbReference type="InterPro" id="IPR010736">
    <property type="entry name" value="SHIPPO-rpt"/>
</dbReference>
<dbReference type="GO" id="GO:0003682">
    <property type="term" value="F:chromatin binding"/>
    <property type="evidence" value="ECO:0007669"/>
    <property type="project" value="TreeGrafter"/>
</dbReference>
<protein>
    <submittedName>
        <fullName evidence="5">O(6)-methylguanine-induced apoptosis 2</fullName>
    </submittedName>
</protein>
<dbReference type="PANTHER" id="PTHR35678">
    <property type="entry name" value="PROTEIN STPG4"/>
    <property type="match status" value="1"/>
</dbReference>
<keyword evidence="4" id="KW-0539">Nucleus</keyword>
<keyword evidence="3" id="KW-0963">Cytoplasm</keyword>
<evidence type="ECO:0000256" key="3">
    <source>
        <dbReference type="ARBA" id="ARBA00022490"/>
    </source>
</evidence>
<organism evidence="5 6">
    <name type="scientific">Triplophysa tibetana</name>
    <dbReference type="NCBI Taxonomy" id="1572043"/>
    <lineage>
        <taxon>Eukaryota</taxon>
        <taxon>Metazoa</taxon>
        <taxon>Chordata</taxon>
        <taxon>Craniata</taxon>
        <taxon>Vertebrata</taxon>
        <taxon>Euteleostomi</taxon>
        <taxon>Actinopterygii</taxon>
        <taxon>Neopterygii</taxon>
        <taxon>Teleostei</taxon>
        <taxon>Ostariophysi</taxon>
        <taxon>Cypriniformes</taxon>
        <taxon>Nemacheilidae</taxon>
        <taxon>Triplophysa</taxon>
    </lineage>
</organism>
<dbReference type="Pfam" id="PF07004">
    <property type="entry name" value="SHIPPO-rpt"/>
    <property type="match status" value="2"/>
</dbReference>
<comment type="caution">
    <text evidence="5">The sequence shown here is derived from an EMBL/GenBank/DDBJ whole genome shotgun (WGS) entry which is preliminary data.</text>
</comment>
<name>A0A5A9NMA0_9TELE</name>
<keyword evidence="6" id="KW-1185">Reference proteome</keyword>
<dbReference type="GO" id="GO:0042585">
    <property type="term" value="C:germinal vesicle"/>
    <property type="evidence" value="ECO:0007669"/>
    <property type="project" value="TreeGrafter"/>
</dbReference>